<protein>
    <submittedName>
        <fullName evidence="9">ATP synthase CF1 subunit delta</fullName>
    </submittedName>
</protein>
<evidence type="ECO:0000256" key="8">
    <source>
        <dbReference type="ARBA" id="ARBA00023310"/>
    </source>
</evidence>
<keyword evidence="3" id="KW-0813">Transport</keyword>
<name>A0A7U0QGB6_OLILU</name>
<comment type="subcellular location">
    <subcellularLocation>
        <location evidence="1">Membrane</location>
    </subcellularLocation>
</comment>
<accession>A0A7U0QGB6</accession>
<reference evidence="9" key="1">
    <citation type="journal article" date="2021" name="J. Phycol.">
        <title>Olisthodiscus represents a new class of Ochrophyta.</title>
        <authorList>
            <person name="Barcyte D."/>
            <person name="Eikrem W."/>
            <person name="Engesmo A."/>
            <person name="Seoane S."/>
            <person name="Wohlmann J."/>
            <person name="Horak A."/>
            <person name="Yurchenko T."/>
            <person name="Elias M."/>
        </authorList>
    </citation>
    <scope>NUCLEOTIDE SEQUENCE</scope>
    <source>
        <strain evidence="9">K-0444</strain>
    </source>
</reference>
<dbReference type="AlphaFoldDB" id="A0A7U0QGB6"/>
<dbReference type="InterPro" id="IPR026015">
    <property type="entry name" value="ATP_synth_OSCP/delta_N_sf"/>
</dbReference>
<dbReference type="Pfam" id="PF00213">
    <property type="entry name" value="OSCP"/>
    <property type="match status" value="1"/>
</dbReference>
<dbReference type="PRINTS" id="PR00125">
    <property type="entry name" value="ATPASEDELTA"/>
</dbReference>
<dbReference type="EMBL" id="MT859097">
    <property type="protein sequence ID" value="QQW50515.1"/>
    <property type="molecule type" value="Genomic_DNA"/>
</dbReference>
<evidence type="ECO:0000256" key="2">
    <source>
        <dbReference type="ARBA" id="ARBA00007046"/>
    </source>
</evidence>
<proteinExistence type="inferred from homology"/>
<evidence type="ECO:0000256" key="1">
    <source>
        <dbReference type="ARBA" id="ARBA00004370"/>
    </source>
</evidence>
<keyword evidence="7" id="KW-0472">Membrane</keyword>
<dbReference type="HAMAP" id="MF_01416">
    <property type="entry name" value="ATP_synth_delta_bact"/>
    <property type="match status" value="1"/>
</dbReference>
<evidence type="ECO:0000256" key="5">
    <source>
        <dbReference type="ARBA" id="ARBA00023065"/>
    </source>
</evidence>
<dbReference type="InterPro" id="IPR000711">
    <property type="entry name" value="ATPase_OSCP/dsu"/>
</dbReference>
<dbReference type="GO" id="GO:0046933">
    <property type="term" value="F:proton-transporting ATP synthase activity, rotational mechanism"/>
    <property type="evidence" value="ECO:0007669"/>
    <property type="project" value="InterPro"/>
</dbReference>
<keyword evidence="4" id="KW-0375">Hydrogen ion transport</keyword>
<keyword evidence="9" id="KW-0934">Plastid</keyword>
<evidence type="ECO:0000256" key="4">
    <source>
        <dbReference type="ARBA" id="ARBA00022781"/>
    </source>
</evidence>
<dbReference type="GeneID" id="67154464"/>
<evidence type="ECO:0000256" key="3">
    <source>
        <dbReference type="ARBA" id="ARBA00022448"/>
    </source>
</evidence>
<dbReference type="SUPFAM" id="SSF47928">
    <property type="entry name" value="N-terminal domain of the delta subunit of the F1F0-ATP synthase"/>
    <property type="match status" value="1"/>
</dbReference>
<dbReference type="PANTHER" id="PTHR11910">
    <property type="entry name" value="ATP SYNTHASE DELTA CHAIN"/>
    <property type="match status" value="1"/>
</dbReference>
<organism evidence="9">
    <name type="scientific">Olisthodiscus luteus</name>
    <name type="common">Marine phytoflagellate</name>
    <dbReference type="NCBI Taxonomy" id="83000"/>
    <lineage>
        <taxon>Eukaryota</taxon>
        <taxon>Sar</taxon>
        <taxon>Stramenopiles</taxon>
        <taxon>Ochrophyta</taxon>
        <taxon>Olisthodiscophyceae</taxon>
        <taxon>Olisthodiscaceae</taxon>
        <taxon>Olisthodiscus</taxon>
    </lineage>
</organism>
<comment type="similarity">
    <text evidence="2">Belongs to the ATPase delta chain family.</text>
</comment>
<dbReference type="GO" id="GO:0016020">
    <property type="term" value="C:membrane"/>
    <property type="evidence" value="ECO:0007669"/>
    <property type="project" value="UniProtKB-SubCell"/>
</dbReference>
<keyword evidence="8" id="KW-0066">ATP synthesis</keyword>
<sequence>MIEKLISSKIAKPYAESFFSLAKKENKFRVLTPNAILLTDILSVDTSTSIKTFFKNPIISAEQKLKFVEQVFAKYLDKTTINLISTLVVRKRAQYLKEVMEKYITYIYKEYSIQIVDIYSANKISPEEEQLIIDQLQKITSRKNFKVNVYIDKDLIGGFKIEMNSQSIDLTVKSQIKKLATILTSGSSF</sequence>
<evidence type="ECO:0000313" key="9">
    <source>
        <dbReference type="EMBL" id="QQW50515.1"/>
    </source>
</evidence>
<dbReference type="Gene3D" id="1.10.520.20">
    <property type="entry name" value="N-terminal domain of the delta subunit of the F1F0-ATP synthase"/>
    <property type="match status" value="1"/>
</dbReference>
<dbReference type="RefSeq" id="YP_010152854.1">
    <property type="nucleotide sequence ID" value="NC_057170.1"/>
</dbReference>
<gene>
    <name evidence="9" type="primary">atpD</name>
</gene>
<keyword evidence="5" id="KW-0406">Ion transport</keyword>
<geneLocation type="plastid" evidence="9"/>
<evidence type="ECO:0000256" key="6">
    <source>
        <dbReference type="ARBA" id="ARBA00023078"/>
    </source>
</evidence>
<dbReference type="NCBIfam" id="TIGR01145">
    <property type="entry name" value="ATP_synt_delta"/>
    <property type="match status" value="1"/>
</dbReference>
<evidence type="ECO:0000256" key="7">
    <source>
        <dbReference type="ARBA" id="ARBA00023136"/>
    </source>
</evidence>
<keyword evidence="6" id="KW-0793">Thylakoid</keyword>